<evidence type="ECO:0000256" key="6">
    <source>
        <dbReference type="PIRSR" id="PIRSR003085-1"/>
    </source>
</evidence>
<evidence type="ECO:0000256" key="4">
    <source>
        <dbReference type="ARBA" id="ARBA00022691"/>
    </source>
</evidence>
<dbReference type="PANTHER" id="PTHR43667">
    <property type="entry name" value="CYCLOPROPANE-FATTY-ACYL-PHOSPHOLIPID SYNTHASE"/>
    <property type="match status" value="1"/>
</dbReference>
<dbReference type="Proteomes" id="UP000630353">
    <property type="component" value="Unassembled WGS sequence"/>
</dbReference>
<evidence type="ECO:0000256" key="5">
    <source>
        <dbReference type="ARBA" id="ARBA00023098"/>
    </source>
</evidence>
<keyword evidence="3" id="KW-0808">Transferase</keyword>
<dbReference type="GO" id="GO:0008168">
    <property type="term" value="F:methyltransferase activity"/>
    <property type="evidence" value="ECO:0007669"/>
    <property type="project" value="UniProtKB-KW"/>
</dbReference>
<evidence type="ECO:0000313" key="8">
    <source>
        <dbReference type="Proteomes" id="UP000630353"/>
    </source>
</evidence>
<evidence type="ECO:0000256" key="2">
    <source>
        <dbReference type="ARBA" id="ARBA00022603"/>
    </source>
</evidence>
<keyword evidence="4" id="KW-0949">S-adenosyl-L-methionine</keyword>
<reference evidence="7" key="1">
    <citation type="journal article" date="2014" name="Int. J. Syst. Evol. Microbiol.">
        <title>Complete genome sequence of Corynebacterium casei LMG S-19264T (=DSM 44701T), isolated from a smear-ripened cheese.</title>
        <authorList>
            <consortium name="US DOE Joint Genome Institute (JGI-PGF)"/>
            <person name="Walter F."/>
            <person name="Albersmeier A."/>
            <person name="Kalinowski J."/>
            <person name="Ruckert C."/>
        </authorList>
    </citation>
    <scope>NUCLEOTIDE SEQUENCE</scope>
    <source>
        <strain evidence="7">KCTC 42651</strain>
    </source>
</reference>
<feature type="active site" evidence="6">
    <location>
        <position position="402"/>
    </location>
</feature>
<dbReference type="InterPro" id="IPR029063">
    <property type="entry name" value="SAM-dependent_MTases_sf"/>
</dbReference>
<dbReference type="GO" id="GO:0032259">
    <property type="term" value="P:methylation"/>
    <property type="evidence" value="ECO:0007669"/>
    <property type="project" value="UniProtKB-KW"/>
</dbReference>
<dbReference type="RefSeq" id="WP_229836244.1">
    <property type="nucleotide sequence ID" value="NZ_BMZS01000001.1"/>
</dbReference>
<name>A0A918XNG4_9PROT</name>
<evidence type="ECO:0000313" key="7">
    <source>
        <dbReference type="EMBL" id="GHD40718.1"/>
    </source>
</evidence>
<dbReference type="GO" id="GO:0008610">
    <property type="term" value="P:lipid biosynthetic process"/>
    <property type="evidence" value="ECO:0007669"/>
    <property type="project" value="InterPro"/>
</dbReference>
<dbReference type="AlphaFoldDB" id="A0A918XNG4"/>
<dbReference type="InterPro" id="IPR050723">
    <property type="entry name" value="CFA/CMAS"/>
</dbReference>
<dbReference type="SUPFAM" id="SSF53335">
    <property type="entry name" value="S-adenosyl-L-methionine-dependent methyltransferases"/>
    <property type="match status" value="1"/>
</dbReference>
<comment type="caution">
    <text evidence="7">The sequence shown here is derived from an EMBL/GenBank/DDBJ whole genome shotgun (WGS) entry which is preliminary data.</text>
</comment>
<dbReference type="Gene3D" id="3.40.50.150">
    <property type="entry name" value="Vaccinia Virus protein VP39"/>
    <property type="match status" value="1"/>
</dbReference>
<sequence>MSDEAKRRAALRLAALIRETVDAHFSLRLWDGTLEPLGTDPVAGLALRIASPGVISSLLHRPSLDRLIRHYAKGDIAVEGGSLIDFAEPLMLDRSYRRRFRRIAKGALIRGLLPFFFGRGDDPDRTRDFGADSEGRGRKGGDNRRFIRFHYDVGNDFYRLFLDPEMQYSCAHFPHWDATLEEAQLNKLDLICRKLRLKPGETLLDIGCGWGGLLCHAVRSYGVVGHGVTLSAEQLAFAQAKVERLGIADRVTLHLKDYRELASTAEGGFDKIASVGMYEHIGLAAIPEYFRTVQRLLKPGGLFMNHAISRGAKRRRRRFAGRPEQRALQKYIFPGGELDDIGHTIAEMEIAGFEVQDVEALRQHYQKTTREWHRRLYENREAAEALVGPETTRIWAAYLAGCSFAFQRGSARIYQTLASKSPKGFTAVPPTRHDIYRI</sequence>
<dbReference type="Pfam" id="PF02353">
    <property type="entry name" value="CMAS"/>
    <property type="match status" value="1"/>
</dbReference>
<protein>
    <submittedName>
        <fullName evidence="7">Cyclopropane-fatty-acyl-phospholipid synthase</fullName>
    </submittedName>
</protein>
<comment type="similarity">
    <text evidence="1">Belongs to the CFA/CMAS family.</text>
</comment>
<keyword evidence="2" id="KW-0489">Methyltransferase</keyword>
<reference evidence="7" key="2">
    <citation type="submission" date="2020-09" db="EMBL/GenBank/DDBJ databases">
        <authorList>
            <person name="Sun Q."/>
            <person name="Kim S."/>
        </authorList>
    </citation>
    <scope>NUCLEOTIDE SEQUENCE</scope>
    <source>
        <strain evidence="7">KCTC 42651</strain>
    </source>
</reference>
<keyword evidence="8" id="KW-1185">Reference proteome</keyword>
<organism evidence="7 8">
    <name type="scientific">Thalassobaculum fulvum</name>
    <dbReference type="NCBI Taxonomy" id="1633335"/>
    <lineage>
        <taxon>Bacteria</taxon>
        <taxon>Pseudomonadati</taxon>
        <taxon>Pseudomonadota</taxon>
        <taxon>Alphaproteobacteria</taxon>
        <taxon>Rhodospirillales</taxon>
        <taxon>Thalassobaculaceae</taxon>
        <taxon>Thalassobaculum</taxon>
    </lineage>
</organism>
<proteinExistence type="inferred from homology"/>
<dbReference type="PIRSF" id="PIRSF003085">
    <property type="entry name" value="CMAS"/>
    <property type="match status" value="1"/>
</dbReference>
<dbReference type="PANTHER" id="PTHR43667:SF1">
    <property type="entry name" value="CYCLOPROPANE-FATTY-ACYL-PHOSPHOLIPID SYNTHASE"/>
    <property type="match status" value="1"/>
</dbReference>
<dbReference type="CDD" id="cd02440">
    <property type="entry name" value="AdoMet_MTases"/>
    <property type="match status" value="1"/>
</dbReference>
<evidence type="ECO:0000256" key="3">
    <source>
        <dbReference type="ARBA" id="ARBA00022679"/>
    </source>
</evidence>
<accession>A0A918XNG4</accession>
<evidence type="ECO:0000256" key="1">
    <source>
        <dbReference type="ARBA" id="ARBA00010815"/>
    </source>
</evidence>
<keyword evidence="5" id="KW-0443">Lipid metabolism</keyword>
<dbReference type="EMBL" id="BMZS01000001">
    <property type="protein sequence ID" value="GHD40718.1"/>
    <property type="molecule type" value="Genomic_DNA"/>
</dbReference>
<dbReference type="InterPro" id="IPR003333">
    <property type="entry name" value="CMAS"/>
</dbReference>
<gene>
    <name evidence="7" type="ORF">GCM10017083_04260</name>
</gene>